<proteinExistence type="predicted"/>
<dbReference type="GO" id="GO:0016787">
    <property type="term" value="F:hydrolase activity"/>
    <property type="evidence" value="ECO:0007669"/>
    <property type="project" value="UniProtKB-KW"/>
</dbReference>
<dbReference type="Proteomes" id="UP000325788">
    <property type="component" value="Unassembled WGS sequence"/>
</dbReference>
<comment type="caution">
    <text evidence="1">The sequence shown here is derived from an EMBL/GenBank/DDBJ whole genome shotgun (WGS) entry which is preliminary data.</text>
</comment>
<name>A0A5N4WC13_9GAMM</name>
<dbReference type="InterPro" id="IPR008886">
    <property type="entry name" value="UPF0227/Esterase_YqiA"/>
</dbReference>
<dbReference type="EMBL" id="VXLD01000010">
    <property type="protein sequence ID" value="KAB1853099.1"/>
    <property type="molecule type" value="Genomic_DNA"/>
</dbReference>
<dbReference type="PANTHER" id="PTHR35602">
    <property type="entry name" value="ESTERASE YQIA-RELATED"/>
    <property type="match status" value="1"/>
</dbReference>
<sequence length="194" mass="22133">MNIIYIHGFQSSPKSIKAQQLQQYCAQDDELTVHVPDLNMPPEQALQVLQDLVLNYPDVALIGSSLGGFYATQLVARHALPAVLINPAMRPWQLFRDLFGQQQLPYQVHPEWILDEAQLDYLEQIAVPNVQQADKVLVLLQQGDDVLDYREAERYYASQQPRAWVMTEAHGNHAMDDFAAKIPMILQFFSSSRL</sequence>
<protein>
    <submittedName>
        <fullName evidence="1">Alpha/beta fold hydrolase</fullName>
    </submittedName>
</protein>
<evidence type="ECO:0000313" key="1">
    <source>
        <dbReference type="EMBL" id="KAB1853099.1"/>
    </source>
</evidence>
<dbReference type="PANTHER" id="PTHR35602:SF3">
    <property type="entry name" value="ESTERASE YQIA"/>
    <property type="match status" value="1"/>
</dbReference>
<keyword evidence="1" id="KW-0378">Hydrolase</keyword>
<organism evidence="1 2">
    <name type="scientific">Acinetobacter tandoii</name>
    <dbReference type="NCBI Taxonomy" id="202954"/>
    <lineage>
        <taxon>Bacteria</taxon>
        <taxon>Pseudomonadati</taxon>
        <taxon>Pseudomonadota</taxon>
        <taxon>Gammaproteobacteria</taxon>
        <taxon>Moraxellales</taxon>
        <taxon>Moraxellaceae</taxon>
        <taxon>Acinetobacter</taxon>
    </lineage>
</organism>
<dbReference type="SUPFAM" id="SSF53474">
    <property type="entry name" value="alpha/beta-Hydrolases"/>
    <property type="match status" value="1"/>
</dbReference>
<accession>A0A5N4WC13</accession>
<dbReference type="Pfam" id="PF05728">
    <property type="entry name" value="UPF0227"/>
    <property type="match status" value="1"/>
</dbReference>
<reference evidence="1 2" key="1">
    <citation type="submission" date="2019-09" db="EMBL/GenBank/DDBJ databases">
        <title>Draft genome sequence of Acinetobacter tandoii W4-4-4 isolated from environmental water sample.</title>
        <authorList>
            <person name="Wee S.K."/>
            <person name="Yan B."/>
            <person name="Mustaffa S.B."/>
            <person name="Yap E.P.H."/>
        </authorList>
    </citation>
    <scope>NUCLEOTIDE SEQUENCE [LARGE SCALE GENOMIC DNA]</scope>
    <source>
        <strain evidence="1 2">W4-4-4</strain>
    </source>
</reference>
<gene>
    <name evidence="1" type="ORF">F4W09_13250</name>
</gene>
<evidence type="ECO:0000313" key="2">
    <source>
        <dbReference type="Proteomes" id="UP000325788"/>
    </source>
</evidence>
<dbReference type="AlphaFoldDB" id="A0A5N4WC13"/>
<dbReference type="Gene3D" id="3.40.50.1820">
    <property type="entry name" value="alpha/beta hydrolase"/>
    <property type="match status" value="1"/>
</dbReference>
<dbReference type="RefSeq" id="WP_016168871.1">
    <property type="nucleotide sequence ID" value="NZ_BBNK01000001.1"/>
</dbReference>
<dbReference type="InterPro" id="IPR029058">
    <property type="entry name" value="AB_hydrolase_fold"/>
</dbReference>